<feature type="compositionally biased region" description="Polar residues" evidence="1">
    <location>
        <begin position="137"/>
        <end position="152"/>
    </location>
</feature>
<dbReference type="VEuPathDB" id="FungiDB:VP01_667g1"/>
<sequence>MSQNFPYQAKALMRFKAQDGQFVLANDQVVTVTGTTDDEGDWLNVTGQQGASGSVPAGFLVQIEPDHHQEETQQLLDQAIPAVSKEQSPDPLKPSNDPIQLVTASPQPHQAEIPNPIENPSSNNSTNHMPIPASPSVLATSLPASRPTTLASVASRDAPSPSSQPLPTPSKVPPPPAAKPNALRDRIAMFNKPAPAASSPPPNLRPKPPLARKPLNIPPPAPPIQDAQSTQTSTSASNQDGCVQSTEPSGMSAADAEESVKAGGSLKDRIRLLQQQQQQQQLGLASDSSLPASKPKREWKRPPPAPTDELHPISIAPPPGSRDTPGAGETIADPRNEVAPSSAEVDTASAEVTEDDDDIARRRRIAERMAKLGGAKMGFGLPGLLPKPSLPQHSSDESSQAPEEPQAEELSALPPERIVMPTIPRRAAPPRRKAPAPAPSPSALDPSLEEQPPPVPTPDEQTQPLLKDCLPQKDNNVEERPVPDASSLTIEPSGNASQSSDANRPEPSYSSTQDMSVQSQECLASDQLSQEPAQDFEYVPIPSEKDPGENNNAPENLLHEEQDLSNGPAHAPRQNTIGSSSSVEPNLPPQLSHEIDQSGSGIDHQLAAQEVPLMHPSLDQMAPSSQTAPHTSGLPPSDRDEEERVSSYPPHESKPLLNPEELAHDSIGIAAPSSLPILNHLEEHVSELAHSPATLTNKPSEAETQAHVLSSEANPGPTAYKPESLPLSPEMASLASSAPPSESPAVKSSAQRADDDNEVESEASAPYLLDSQPSDTQVNEEPVPVQAASATIPETDLTGDVIDKVGVEHPPTDDEDEEVARRRRITERLAKVGGRSMMGGVSPHRPLPELPAVQSTPITQEEPSDTIEASENQPTVTTEDNQSEDPQVDINETDDDDDAARRRRIAERMAKMGGRSMMGGMVPMFFQQSAGNATSPSKNPPTVNQAPSPAQPTRALPPATHPPKSATTHSYSAPSPPQRAVPAPTIPEPAGRLQESPPIPPNRPWIASSAVHPPSRSSTDSYLTPSPPQRVAPVPTFPDHTDRPQQSPPIPPNRPEGMHSTHSAAAVSPHRPRIPNAYSSPKRSSILSQSSLTRPADDHPASPVEAYPETSLSAPYESGVSLASTPPTRVAPHLPTSSPSALVIPKERMDHAGFTFRRHGEPESNTGLDSTFDSELQHEAVPDDSESEAYPPVLAQQHEQAMMNSFKARDLDIASERWWRSRPVAPPSSVTLLDDVLIRLQGTSSLNRGVTTSQYELIVIRDDYSKTVVNVKFGDNSEDESSTELTQSHYPPPEPYDISKLQALSHSLGPQLVSRAKAKEDEKGFKGVEGSSFVKTIIQSLGNALEPVGSTFGQLIYHCDVIHDSKGPRPEIRIKDDVRPGDIVASYGASFKGKGIGHNSMTLGSLLTPHAGVVSENDIKKNKFKAFGVFNGKVELLSYRLDELKSGSIVVYRVLDKSFLD</sequence>
<protein>
    <recommendedName>
        <fullName evidence="2">BBC1/AIM3 cysteine proteinase-fold domain-containing protein</fullName>
    </recommendedName>
</protein>
<feature type="compositionally biased region" description="Polar residues" evidence="1">
    <location>
        <begin position="853"/>
        <end position="880"/>
    </location>
</feature>
<feature type="compositionally biased region" description="Low complexity" evidence="1">
    <location>
        <begin position="225"/>
        <end position="240"/>
    </location>
</feature>
<feature type="region of interest" description="Disordered" evidence="1">
    <location>
        <begin position="688"/>
        <end position="1145"/>
    </location>
</feature>
<feature type="compositionally biased region" description="Low complexity" evidence="1">
    <location>
        <begin position="722"/>
        <end position="750"/>
    </location>
</feature>
<feature type="compositionally biased region" description="Low complexity" evidence="1">
    <location>
        <begin position="272"/>
        <end position="282"/>
    </location>
</feature>
<name>A0A0L6UH18_9BASI</name>
<evidence type="ECO:0000256" key="1">
    <source>
        <dbReference type="SAM" id="MobiDB-lite"/>
    </source>
</evidence>
<feature type="compositionally biased region" description="Polar residues" evidence="1">
    <location>
        <begin position="1077"/>
        <end position="1093"/>
    </location>
</feature>
<dbReference type="STRING" id="27349.A0A0L6UH18"/>
<feature type="compositionally biased region" description="Polar residues" evidence="1">
    <location>
        <begin position="693"/>
        <end position="713"/>
    </location>
</feature>
<accession>A0A0L6UH18</accession>
<feature type="compositionally biased region" description="Pro residues" evidence="1">
    <location>
        <begin position="162"/>
        <end position="178"/>
    </location>
</feature>
<dbReference type="EMBL" id="LAVV01012028">
    <property type="protein sequence ID" value="KNZ47100.1"/>
    <property type="molecule type" value="Genomic_DNA"/>
</dbReference>
<evidence type="ECO:0000313" key="3">
    <source>
        <dbReference type="EMBL" id="KNZ47100.1"/>
    </source>
</evidence>
<feature type="compositionally biased region" description="Polar residues" evidence="1">
    <location>
        <begin position="486"/>
        <end position="532"/>
    </location>
</feature>
<dbReference type="Proteomes" id="UP000037035">
    <property type="component" value="Unassembled WGS sequence"/>
</dbReference>
<organism evidence="3 4">
    <name type="scientific">Puccinia sorghi</name>
    <dbReference type="NCBI Taxonomy" id="27349"/>
    <lineage>
        <taxon>Eukaryota</taxon>
        <taxon>Fungi</taxon>
        <taxon>Dikarya</taxon>
        <taxon>Basidiomycota</taxon>
        <taxon>Pucciniomycotina</taxon>
        <taxon>Pucciniomycetes</taxon>
        <taxon>Pucciniales</taxon>
        <taxon>Pucciniaceae</taxon>
        <taxon>Puccinia</taxon>
    </lineage>
</organism>
<dbReference type="InterPro" id="IPR057402">
    <property type="entry name" value="AIM3_BBC1_C"/>
</dbReference>
<gene>
    <name evidence="3" type="ORF">VP01_667g1</name>
</gene>
<feature type="compositionally biased region" description="Polar residues" evidence="1">
    <location>
        <begin position="1015"/>
        <end position="1024"/>
    </location>
</feature>
<feature type="compositionally biased region" description="Polar residues" evidence="1">
    <location>
        <begin position="926"/>
        <end position="948"/>
    </location>
</feature>
<feature type="compositionally biased region" description="Basic and acidic residues" evidence="1">
    <location>
        <begin position="801"/>
        <end position="812"/>
    </location>
</feature>
<reference evidence="3 4" key="1">
    <citation type="submission" date="2015-08" db="EMBL/GenBank/DDBJ databases">
        <title>Next Generation Sequencing and Analysis of the Genome of Puccinia sorghi L Schw, the Causal Agent of Maize Common Rust.</title>
        <authorList>
            <person name="Rochi L."/>
            <person name="Burguener G."/>
            <person name="Darino M."/>
            <person name="Turjanski A."/>
            <person name="Kreff E."/>
            <person name="Dieguez M.J."/>
            <person name="Sacco F."/>
        </authorList>
    </citation>
    <scope>NUCLEOTIDE SEQUENCE [LARGE SCALE GENOMIC DNA]</scope>
    <source>
        <strain evidence="3 4">RO10H11247</strain>
    </source>
</reference>
<feature type="compositionally biased region" description="Low complexity" evidence="1">
    <location>
        <begin position="382"/>
        <end position="391"/>
    </location>
</feature>
<feature type="region of interest" description="Disordered" evidence="1">
    <location>
        <begin position="83"/>
        <end position="667"/>
    </location>
</feature>
<feature type="compositionally biased region" description="Polar residues" evidence="1">
    <location>
        <begin position="573"/>
        <end position="584"/>
    </location>
</feature>
<evidence type="ECO:0000259" key="2">
    <source>
        <dbReference type="Pfam" id="PF25459"/>
    </source>
</evidence>
<feature type="compositionally biased region" description="Pro residues" evidence="1">
    <location>
        <begin position="198"/>
        <end position="223"/>
    </location>
</feature>
<keyword evidence="4" id="KW-1185">Reference proteome</keyword>
<feature type="compositionally biased region" description="Low complexity" evidence="1">
    <location>
        <begin position="112"/>
        <end position="125"/>
    </location>
</feature>
<feature type="compositionally biased region" description="Acidic residues" evidence="1">
    <location>
        <begin position="881"/>
        <end position="898"/>
    </location>
</feature>
<evidence type="ECO:0000313" key="4">
    <source>
        <dbReference type="Proteomes" id="UP000037035"/>
    </source>
</evidence>
<feature type="domain" description="BBC1/AIM3 cysteine proteinase-fold" evidence="2">
    <location>
        <begin position="1286"/>
        <end position="1459"/>
    </location>
</feature>
<dbReference type="OrthoDB" id="2500858at2759"/>
<proteinExistence type="predicted"/>
<feature type="compositionally biased region" description="Pro residues" evidence="1">
    <location>
        <begin position="974"/>
        <end position="987"/>
    </location>
</feature>
<comment type="caution">
    <text evidence="3">The sequence shown here is derived from an EMBL/GenBank/DDBJ whole genome shotgun (WGS) entry which is preliminary data.</text>
</comment>
<dbReference type="Pfam" id="PF25459">
    <property type="entry name" value="AIM3_BBC1_C"/>
    <property type="match status" value="1"/>
</dbReference>